<dbReference type="InterPro" id="IPR000847">
    <property type="entry name" value="LysR_HTH_N"/>
</dbReference>
<gene>
    <name evidence="6" type="ORF">RD110_20560</name>
</gene>
<feature type="domain" description="HTH lysR-type" evidence="5">
    <location>
        <begin position="4"/>
        <end position="61"/>
    </location>
</feature>
<keyword evidence="7" id="KW-1185">Reference proteome</keyword>
<keyword evidence="3" id="KW-0238">DNA-binding</keyword>
<evidence type="ECO:0000256" key="1">
    <source>
        <dbReference type="ARBA" id="ARBA00009437"/>
    </source>
</evidence>
<reference evidence="6 7" key="1">
    <citation type="submission" date="2017-01" db="EMBL/GenBank/DDBJ databases">
        <authorList>
            <person name="Mah S.A."/>
            <person name="Swanson W.J."/>
            <person name="Moy G.W."/>
            <person name="Vacquier V.D."/>
        </authorList>
    </citation>
    <scope>NUCLEOTIDE SEQUENCE [LARGE SCALE GENOMIC DNA]</scope>
    <source>
        <strain evidence="6 7">DCY110</strain>
    </source>
</reference>
<evidence type="ECO:0000259" key="5">
    <source>
        <dbReference type="PROSITE" id="PS50931"/>
    </source>
</evidence>
<evidence type="ECO:0000256" key="2">
    <source>
        <dbReference type="ARBA" id="ARBA00023015"/>
    </source>
</evidence>
<name>A0A1P8K047_9BURK</name>
<dbReference type="Proteomes" id="UP000186609">
    <property type="component" value="Chromosome"/>
</dbReference>
<dbReference type="InterPro" id="IPR005119">
    <property type="entry name" value="LysR_subst-bd"/>
</dbReference>
<organism evidence="6 7">
    <name type="scientific">Rhodoferax koreensis</name>
    <dbReference type="NCBI Taxonomy" id="1842727"/>
    <lineage>
        <taxon>Bacteria</taxon>
        <taxon>Pseudomonadati</taxon>
        <taxon>Pseudomonadota</taxon>
        <taxon>Betaproteobacteria</taxon>
        <taxon>Burkholderiales</taxon>
        <taxon>Comamonadaceae</taxon>
        <taxon>Rhodoferax</taxon>
    </lineage>
</organism>
<proteinExistence type="inferred from homology"/>
<dbReference type="Pfam" id="PF00126">
    <property type="entry name" value="HTH_1"/>
    <property type="match status" value="1"/>
</dbReference>
<keyword evidence="4" id="KW-0804">Transcription</keyword>
<dbReference type="AlphaFoldDB" id="A0A1P8K047"/>
<dbReference type="PROSITE" id="PS50931">
    <property type="entry name" value="HTH_LYSR"/>
    <property type="match status" value="1"/>
</dbReference>
<dbReference type="Pfam" id="PF03466">
    <property type="entry name" value="LysR_substrate"/>
    <property type="match status" value="1"/>
</dbReference>
<dbReference type="Gene3D" id="3.40.190.290">
    <property type="match status" value="1"/>
</dbReference>
<comment type="similarity">
    <text evidence="1">Belongs to the LysR transcriptional regulatory family.</text>
</comment>
<dbReference type="RefSeq" id="WP_076201600.1">
    <property type="nucleotide sequence ID" value="NZ_CP019236.1"/>
</dbReference>
<dbReference type="PANTHER" id="PTHR30419:SF2">
    <property type="entry name" value="LYSR FAMILY TRANSCRIPTIONAL REGULATOR"/>
    <property type="match status" value="1"/>
</dbReference>
<dbReference type="SUPFAM" id="SSF53850">
    <property type="entry name" value="Periplasmic binding protein-like II"/>
    <property type="match status" value="1"/>
</dbReference>
<dbReference type="GO" id="GO:0005829">
    <property type="term" value="C:cytosol"/>
    <property type="evidence" value="ECO:0007669"/>
    <property type="project" value="TreeGrafter"/>
</dbReference>
<evidence type="ECO:0000313" key="6">
    <source>
        <dbReference type="EMBL" id="APW39311.1"/>
    </source>
</evidence>
<protein>
    <recommendedName>
        <fullName evidence="5">HTH lysR-type domain-containing protein</fullName>
    </recommendedName>
</protein>
<dbReference type="KEGG" id="rhy:RD110_20560"/>
<evidence type="ECO:0000256" key="3">
    <source>
        <dbReference type="ARBA" id="ARBA00023125"/>
    </source>
</evidence>
<dbReference type="STRING" id="1842727.RD110_20560"/>
<dbReference type="InterPro" id="IPR036388">
    <property type="entry name" value="WH-like_DNA-bd_sf"/>
</dbReference>
<evidence type="ECO:0000256" key="4">
    <source>
        <dbReference type="ARBA" id="ARBA00023163"/>
    </source>
</evidence>
<evidence type="ECO:0000313" key="7">
    <source>
        <dbReference type="Proteomes" id="UP000186609"/>
    </source>
</evidence>
<keyword evidence="2" id="KW-0805">Transcription regulation</keyword>
<sequence length="321" mass="35272">MRDIDPFSIRLFLTILEEGGIAKAAARECIVASAVSKRVGELESLFRVPLLERGVKGVTPTPAGEALQHHARMLLQAMERMHGEMSEYAQGIRGHVRVLAGSSALASHLPADMQDFMRAHPHIKIDLCENVTPAIFRSVMEGTADVGIAPDIANHESLQIHPYRTLTLAVVMPADHALSDRAELAYTDTLDFQQVELSQGSGMSALLEHAARDFARPKHTNIRVNSYETVCRMVANGMGVGVVPLFFARTHSDSFGLKFTPLNDAWARPMICLAVRDDASLPSASKAFVAHLQQRGVEERFQDSLLTSMTRHRDVGWPSMA</sequence>
<dbReference type="GO" id="GO:0003700">
    <property type="term" value="F:DNA-binding transcription factor activity"/>
    <property type="evidence" value="ECO:0007669"/>
    <property type="project" value="InterPro"/>
</dbReference>
<dbReference type="PANTHER" id="PTHR30419">
    <property type="entry name" value="HTH-TYPE TRANSCRIPTIONAL REGULATOR YBHD"/>
    <property type="match status" value="1"/>
</dbReference>
<dbReference type="Gene3D" id="1.10.10.10">
    <property type="entry name" value="Winged helix-like DNA-binding domain superfamily/Winged helix DNA-binding domain"/>
    <property type="match status" value="1"/>
</dbReference>
<dbReference type="EMBL" id="CP019236">
    <property type="protein sequence ID" value="APW39311.1"/>
    <property type="molecule type" value="Genomic_DNA"/>
</dbReference>
<dbReference type="InterPro" id="IPR050950">
    <property type="entry name" value="HTH-type_LysR_regulators"/>
</dbReference>
<accession>A0A1P8K047</accession>
<dbReference type="SUPFAM" id="SSF46785">
    <property type="entry name" value="Winged helix' DNA-binding domain"/>
    <property type="match status" value="1"/>
</dbReference>
<dbReference type="GO" id="GO:0003677">
    <property type="term" value="F:DNA binding"/>
    <property type="evidence" value="ECO:0007669"/>
    <property type="project" value="UniProtKB-KW"/>
</dbReference>
<dbReference type="InterPro" id="IPR036390">
    <property type="entry name" value="WH_DNA-bd_sf"/>
</dbReference>